<dbReference type="SUPFAM" id="SSF48557">
    <property type="entry name" value="L-aspartase-like"/>
    <property type="match status" value="1"/>
</dbReference>
<dbReference type="SMART" id="SM00998">
    <property type="entry name" value="ADSL_C"/>
    <property type="match status" value="1"/>
</dbReference>
<dbReference type="PRINTS" id="PR00149">
    <property type="entry name" value="FUMRATELYASE"/>
</dbReference>
<dbReference type="Gene3D" id="1.20.200.10">
    <property type="entry name" value="Fumarase/aspartase (Central domain)"/>
    <property type="match status" value="1"/>
</dbReference>
<keyword evidence="8 12" id="KW-0658">Purine biosynthesis</keyword>
<accession>A0A0K2V7B5</accession>
<name>A0A0K2V7B5_LEPSM</name>
<evidence type="ECO:0000256" key="7">
    <source>
        <dbReference type="ARBA" id="ARBA00017058"/>
    </source>
</evidence>
<evidence type="ECO:0000256" key="1">
    <source>
        <dbReference type="ARBA" id="ARBA00000598"/>
    </source>
</evidence>
<dbReference type="UniPathway" id="UPA00075">
    <property type="reaction ID" value="UER00336"/>
</dbReference>
<dbReference type="GO" id="GO:0004018">
    <property type="term" value="F:N6-(1,2-dicarboxyethyl)AMP AMP-lyase (fumarate-forming) activity"/>
    <property type="evidence" value="ECO:0007669"/>
    <property type="project" value="InterPro"/>
</dbReference>
<evidence type="ECO:0000256" key="3">
    <source>
        <dbReference type="ARBA" id="ARBA00004734"/>
    </source>
</evidence>
<dbReference type="Gene3D" id="1.10.275.60">
    <property type="match status" value="1"/>
</dbReference>
<dbReference type="OrthoDB" id="406045at2759"/>
<dbReference type="AlphaFoldDB" id="A0A0K2V7B5"/>
<dbReference type="InterPro" id="IPR000362">
    <property type="entry name" value="Fumarate_lyase_fam"/>
</dbReference>
<dbReference type="EMBL" id="HACA01028868">
    <property type="protein sequence ID" value="CDW46229.1"/>
    <property type="molecule type" value="Transcribed_RNA"/>
</dbReference>
<dbReference type="InterPro" id="IPR004769">
    <property type="entry name" value="Pur_lyase"/>
</dbReference>
<dbReference type="EMBL" id="HACA01028869">
    <property type="protein sequence ID" value="CDW46230.1"/>
    <property type="molecule type" value="Transcribed_RNA"/>
</dbReference>
<evidence type="ECO:0000256" key="6">
    <source>
        <dbReference type="ARBA" id="ARBA00012339"/>
    </source>
</evidence>
<dbReference type="UniPathway" id="UPA00074">
    <property type="reaction ID" value="UER00132"/>
</dbReference>
<evidence type="ECO:0000256" key="10">
    <source>
        <dbReference type="ARBA" id="ARBA00030717"/>
    </source>
</evidence>
<comment type="pathway">
    <text evidence="3 12">Purine metabolism; AMP biosynthesis via de novo pathway; AMP from IMP: step 2/2.</text>
</comment>
<dbReference type="InterPro" id="IPR022761">
    <property type="entry name" value="Fumarate_lyase_N"/>
</dbReference>
<dbReference type="GO" id="GO:0006189">
    <property type="term" value="P:'de novo' IMP biosynthetic process"/>
    <property type="evidence" value="ECO:0007669"/>
    <property type="project" value="UniProtKB-UniPathway"/>
</dbReference>
<protein>
    <recommendedName>
        <fullName evidence="7 12">Adenylosuccinate lyase</fullName>
        <shortName evidence="12">ASL</shortName>
        <ecNumber evidence="6 12">4.3.2.2</ecNumber>
    </recommendedName>
    <alternativeName>
        <fullName evidence="10 12">Adenylosuccinase</fullName>
    </alternativeName>
</protein>
<dbReference type="PROSITE" id="PS00163">
    <property type="entry name" value="FUMARATE_LYASES"/>
    <property type="match status" value="1"/>
</dbReference>
<dbReference type="NCBIfam" id="TIGR00928">
    <property type="entry name" value="purB"/>
    <property type="match status" value="1"/>
</dbReference>
<dbReference type="Pfam" id="PF00206">
    <property type="entry name" value="Lyase_1"/>
    <property type="match status" value="1"/>
</dbReference>
<proteinExistence type="inferred from homology"/>
<evidence type="ECO:0000256" key="4">
    <source>
        <dbReference type="ARBA" id="ARBA00008273"/>
    </source>
</evidence>
<keyword evidence="9 12" id="KW-0456">Lyase</keyword>
<comment type="subunit">
    <text evidence="5">Homotetramer. Residues from neighboring subunits contribute catalytic and substrate-binding residues to each active site.</text>
</comment>
<sequence length="422" mass="47531">MRSNIDNIDFSVAEKREKEVKHDVMAHVHAFGTVCPPEAAAIIHLGATSCFVTDNADLLAIRDGLDILLPKIARCINRLSTFALEYKDLPTMGYTHFQPAQLTTVGKRTCLWVQDLLMDELNLKRVRDDLKFRGTKGATGSQASFMQLFEDSPSEKVQQLDKLVAKMSGFSEVYPVTGQTYSRKVDVNILSAISGLGSTMHKLCSDIRLLAHEKEIEEPFEKTQIGSSAMAYKRNPTRCERICALSRHLMTLIFNASHTHSTQWLERTLDDSANRRISISEAFLCADAVLQTAQNVFEGLVVYPKVIEKHIMQELPFMATENIIMAMVKAGGDRQVCHEKIREHSMEAGKMVKVMGKENDLIQRIQSDSYFSPIISKMDELLDQKSFTGRACEQVEQFIKNEVDPVLKNYESILEGKAEFSV</sequence>
<dbReference type="InterPro" id="IPR019468">
    <property type="entry name" value="AdenyloSucc_lyase_C"/>
</dbReference>
<evidence type="ECO:0000256" key="11">
    <source>
        <dbReference type="ARBA" id="ARBA00047513"/>
    </source>
</evidence>
<evidence type="ECO:0000256" key="2">
    <source>
        <dbReference type="ARBA" id="ARBA00004706"/>
    </source>
</evidence>
<dbReference type="CDD" id="cd03302">
    <property type="entry name" value="Adenylsuccinate_lyase_2"/>
    <property type="match status" value="1"/>
</dbReference>
<feature type="domain" description="Adenylosuccinate lyase C-terminal" evidence="13">
    <location>
        <begin position="315"/>
        <end position="399"/>
    </location>
</feature>
<evidence type="ECO:0000259" key="13">
    <source>
        <dbReference type="SMART" id="SM00998"/>
    </source>
</evidence>
<comment type="catalytic activity">
    <reaction evidence="1 12">
        <text>(2S)-2-[5-amino-1-(5-phospho-beta-D-ribosyl)imidazole-4-carboxamido]succinate = 5-amino-1-(5-phospho-beta-D-ribosyl)imidazole-4-carboxamide + fumarate</text>
        <dbReference type="Rhea" id="RHEA:23920"/>
        <dbReference type="ChEBI" id="CHEBI:29806"/>
        <dbReference type="ChEBI" id="CHEBI:58443"/>
        <dbReference type="ChEBI" id="CHEBI:58475"/>
        <dbReference type="EC" id="4.3.2.2"/>
    </reaction>
</comment>
<dbReference type="PANTHER" id="PTHR43172">
    <property type="entry name" value="ADENYLOSUCCINATE LYASE"/>
    <property type="match status" value="1"/>
</dbReference>
<evidence type="ECO:0000256" key="9">
    <source>
        <dbReference type="ARBA" id="ARBA00023239"/>
    </source>
</evidence>
<evidence type="ECO:0000256" key="12">
    <source>
        <dbReference type="RuleBase" id="RU361172"/>
    </source>
</evidence>
<dbReference type="FunFam" id="1.10.40.30:FF:000005">
    <property type="entry name" value="Adenylosuccinate lyase"/>
    <property type="match status" value="1"/>
</dbReference>
<dbReference type="PANTHER" id="PTHR43172:SF1">
    <property type="entry name" value="ADENYLOSUCCINATE LYASE"/>
    <property type="match status" value="1"/>
</dbReference>
<dbReference type="GO" id="GO:0044208">
    <property type="term" value="P:'de novo' AMP biosynthetic process"/>
    <property type="evidence" value="ECO:0007669"/>
    <property type="project" value="UniProtKB-UniPathway"/>
</dbReference>
<evidence type="ECO:0000256" key="5">
    <source>
        <dbReference type="ARBA" id="ARBA00011668"/>
    </source>
</evidence>
<dbReference type="InterPro" id="IPR020557">
    <property type="entry name" value="Fumarate_lyase_CS"/>
</dbReference>
<dbReference type="EC" id="4.3.2.2" evidence="6 12"/>
<comment type="catalytic activity">
    <reaction evidence="11 12">
        <text>N(6)-(1,2-dicarboxyethyl)-AMP = fumarate + AMP</text>
        <dbReference type="Rhea" id="RHEA:16853"/>
        <dbReference type="ChEBI" id="CHEBI:29806"/>
        <dbReference type="ChEBI" id="CHEBI:57567"/>
        <dbReference type="ChEBI" id="CHEBI:456215"/>
        <dbReference type="EC" id="4.3.2.2"/>
    </reaction>
</comment>
<evidence type="ECO:0000256" key="8">
    <source>
        <dbReference type="ARBA" id="ARBA00022755"/>
    </source>
</evidence>
<comment type="similarity">
    <text evidence="4 12">Belongs to the lyase 1 family. Adenylosuccinate lyase subfamily.</text>
</comment>
<dbReference type="EMBL" id="HACA01028867">
    <property type="protein sequence ID" value="CDW46228.1"/>
    <property type="molecule type" value="Transcribed_RNA"/>
</dbReference>
<comment type="pathway">
    <text evidence="2 12">Purine metabolism; IMP biosynthesis via de novo pathway; 5-amino-1-(5-phospho-D-ribosyl)imidazole-4-carboxamide from 5-amino-1-(5-phospho-D-ribosyl)imidazole-4-carboxylate: step 2/2.</text>
</comment>
<dbReference type="Pfam" id="PF10397">
    <property type="entry name" value="ADSL_C"/>
    <property type="match status" value="1"/>
</dbReference>
<dbReference type="Gene3D" id="1.10.40.30">
    <property type="entry name" value="Fumarase/aspartase (C-terminal domain)"/>
    <property type="match status" value="1"/>
</dbReference>
<dbReference type="GO" id="GO:0070626">
    <property type="term" value="F:(S)-2-(5-amino-1-(5-phospho-D-ribosyl)imidazole-4-carboxamido) succinate lyase (fumarate-forming) activity"/>
    <property type="evidence" value="ECO:0007669"/>
    <property type="project" value="TreeGrafter"/>
</dbReference>
<dbReference type="GO" id="GO:0005829">
    <property type="term" value="C:cytosol"/>
    <property type="evidence" value="ECO:0007669"/>
    <property type="project" value="TreeGrafter"/>
</dbReference>
<dbReference type="InterPro" id="IPR008948">
    <property type="entry name" value="L-Aspartase-like"/>
</dbReference>
<evidence type="ECO:0000313" key="14">
    <source>
        <dbReference type="EMBL" id="CDW46230.1"/>
    </source>
</evidence>
<reference evidence="14" key="1">
    <citation type="submission" date="2014-05" db="EMBL/GenBank/DDBJ databases">
        <authorList>
            <person name="Chronopoulou M."/>
        </authorList>
    </citation>
    <scope>NUCLEOTIDE SEQUENCE</scope>
    <source>
        <tissue evidence="14">Whole organism</tissue>
    </source>
</reference>
<organism evidence="14">
    <name type="scientific">Lepeophtheirus salmonis</name>
    <name type="common">Salmon louse</name>
    <name type="synonym">Caligus salmonis</name>
    <dbReference type="NCBI Taxonomy" id="72036"/>
    <lineage>
        <taxon>Eukaryota</taxon>
        <taxon>Metazoa</taxon>
        <taxon>Ecdysozoa</taxon>
        <taxon>Arthropoda</taxon>
        <taxon>Crustacea</taxon>
        <taxon>Multicrustacea</taxon>
        <taxon>Hexanauplia</taxon>
        <taxon>Copepoda</taxon>
        <taxon>Siphonostomatoida</taxon>
        <taxon>Caligidae</taxon>
        <taxon>Lepeophtheirus</taxon>
    </lineage>
</organism>